<organism evidence="2 3">
    <name type="scientific">Candidatus Desulfolinea nitratireducens</name>
    <dbReference type="NCBI Taxonomy" id="2841698"/>
    <lineage>
        <taxon>Bacteria</taxon>
        <taxon>Bacillati</taxon>
        <taxon>Chloroflexota</taxon>
        <taxon>Anaerolineae</taxon>
        <taxon>Anaerolineales</taxon>
        <taxon>Anaerolineales incertae sedis</taxon>
        <taxon>Candidatus Desulfolinea</taxon>
    </lineage>
</organism>
<dbReference type="EMBL" id="JACNJN010000074">
    <property type="protein sequence ID" value="MBC8334641.1"/>
    <property type="molecule type" value="Genomic_DNA"/>
</dbReference>
<dbReference type="Gene3D" id="3.40.30.10">
    <property type="entry name" value="Glutaredoxin"/>
    <property type="match status" value="1"/>
</dbReference>
<dbReference type="InterPro" id="IPR013766">
    <property type="entry name" value="Thioredoxin_domain"/>
</dbReference>
<dbReference type="SUPFAM" id="SSF52833">
    <property type="entry name" value="Thioredoxin-like"/>
    <property type="match status" value="1"/>
</dbReference>
<dbReference type="InterPro" id="IPR050553">
    <property type="entry name" value="Thioredoxin_ResA/DsbE_sf"/>
</dbReference>
<dbReference type="InterPro" id="IPR000866">
    <property type="entry name" value="AhpC/TSA"/>
</dbReference>
<dbReference type="InterPro" id="IPR017937">
    <property type="entry name" value="Thioredoxin_CS"/>
</dbReference>
<dbReference type="PROSITE" id="PS00194">
    <property type="entry name" value="THIOREDOXIN_1"/>
    <property type="match status" value="1"/>
</dbReference>
<dbReference type="AlphaFoldDB" id="A0A8J6NGV1"/>
<name>A0A8J6NGV1_9CHLR</name>
<dbReference type="Proteomes" id="UP000614469">
    <property type="component" value="Unassembled WGS sequence"/>
</dbReference>
<dbReference type="InterPro" id="IPR036249">
    <property type="entry name" value="Thioredoxin-like_sf"/>
</dbReference>
<dbReference type="PROSITE" id="PS51352">
    <property type="entry name" value="THIOREDOXIN_2"/>
    <property type="match status" value="1"/>
</dbReference>
<feature type="domain" description="Thioredoxin" evidence="1">
    <location>
        <begin position="39"/>
        <end position="180"/>
    </location>
</feature>
<dbReference type="CDD" id="cd02966">
    <property type="entry name" value="TlpA_like_family"/>
    <property type="match status" value="1"/>
</dbReference>
<gene>
    <name evidence="2" type="ORF">H8E29_05200</name>
</gene>
<dbReference type="Pfam" id="PF00578">
    <property type="entry name" value="AhpC-TSA"/>
    <property type="match status" value="1"/>
</dbReference>
<dbReference type="GO" id="GO:0016491">
    <property type="term" value="F:oxidoreductase activity"/>
    <property type="evidence" value="ECO:0007669"/>
    <property type="project" value="InterPro"/>
</dbReference>
<accession>A0A8J6NGV1</accession>
<dbReference type="PANTHER" id="PTHR42852:SF17">
    <property type="entry name" value="THIOREDOXIN-LIKE PROTEIN HI_1115"/>
    <property type="match status" value="1"/>
</dbReference>
<evidence type="ECO:0000313" key="3">
    <source>
        <dbReference type="Proteomes" id="UP000614469"/>
    </source>
</evidence>
<evidence type="ECO:0000313" key="2">
    <source>
        <dbReference type="EMBL" id="MBC8334641.1"/>
    </source>
</evidence>
<sequence>MQPTRRRLLFIGILALGLIWTLISADKIGSTTAGLIPAPQKGFLAPDFTLETLDGNSITLSDLRGRVVLVNFWASWCPPCRAEMPAFQQAFQDYHGQGFEILAVNATAQDNLRDIAAFVEEYNLSFPIALDADGSVNEKYQVRSLPTSYFVDKEGIISEVVIGGPISEALVRARIEELLKE</sequence>
<dbReference type="PANTHER" id="PTHR42852">
    <property type="entry name" value="THIOL:DISULFIDE INTERCHANGE PROTEIN DSBE"/>
    <property type="match status" value="1"/>
</dbReference>
<reference evidence="2 3" key="1">
    <citation type="submission" date="2020-08" db="EMBL/GenBank/DDBJ databases">
        <title>Bridging the membrane lipid divide: bacteria of the FCB group superphylum have the potential to synthesize archaeal ether lipids.</title>
        <authorList>
            <person name="Villanueva L."/>
            <person name="Von Meijenfeldt F.A.B."/>
            <person name="Westbye A.B."/>
            <person name="Yadav S."/>
            <person name="Hopmans E.C."/>
            <person name="Dutilh B.E."/>
            <person name="Sinninghe Damste J.S."/>
        </authorList>
    </citation>
    <scope>NUCLEOTIDE SEQUENCE [LARGE SCALE GENOMIC DNA]</scope>
    <source>
        <strain evidence="2">NIOZ-UU36</strain>
    </source>
</reference>
<comment type="caution">
    <text evidence="2">The sequence shown here is derived from an EMBL/GenBank/DDBJ whole genome shotgun (WGS) entry which is preliminary data.</text>
</comment>
<dbReference type="GO" id="GO:0016209">
    <property type="term" value="F:antioxidant activity"/>
    <property type="evidence" value="ECO:0007669"/>
    <property type="project" value="InterPro"/>
</dbReference>
<evidence type="ECO:0000259" key="1">
    <source>
        <dbReference type="PROSITE" id="PS51352"/>
    </source>
</evidence>
<proteinExistence type="predicted"/>
<protein>
    <submittedName>
        <fullName evidence="2">Redoxin domain-containing protein</fullName>
    </submittedName>
</protein>